<organism evidence="3 4">
    <name type="scientific">Chaetoceros tenuissimus</name>
    <dbReference type="NCBI Taxonomy" id="426638"/>
    <lineage>
        <taxon>Eukaryota</taxon>
        <taxon>Sar</taxon>
        <taxon>Stramenopiles</taxon>
        <taxon>Ochrophyta</taxon>
        <taxon>Bacillariophyta</taxon>
        <taxon>Coscinodiscophyceae</taxon>
        <taxon>Chaetocerotophycidae</taxon>
        <taxon>Chaetocerotales</taxon>
        <taxon>Chaetocerotaceae</taxon>
        <taxon>Chaetoceros</taxon>
    </lineage>
</organism>
<feature type="transmembrane region" description="Helical" evidence="2">
    <location>
        <begin position="65"/>
        <end position="87"/>
    </location>
</feature>
<protein>
    <submittedName>
        <fullName evidence="3">Uncharacterized protein</fullName>
    </submittedName>
</protein>
<keyword evidence="2" id="KW-0472">Membrane</keyword>
<feature type="transmembrane region" description="Helical" evidence="2">
    <location>
        <begin position="176"/>
        <end position="199"/>
    </location>
</feature>
<dbReference type="EMBL" id="BLLK01000069">
    <property type="protein sequence ID" value="GFH61072.1"/>
    <property type="molecule type" value="Genomic_DNA"/>
</dbReference>
<feature type="region of interest" description="Disordered" evidence="1">
    <location>
        <begin position="253"/>
        <end position="272"/>
    </location>
</feature>
<evidence type="ECO:0000313" key="4">
    <source>
        <dbReference type="Proteomes" id="UP001054902"/>
    </source>
</evidence>
<reference evidence="3 4" key="1">
    <citation type="journal article" date="2021" name="Sci. Rep.">
        <title>The genome of the diatom Chaetoceros tenuissimus carries an ancient integrated fragment of an extant virus.</title>
        <authorList>
            <person name="Hongo Y."/>
            <person name="Kimura K."/>
            <person name="Takaki Y."/>
            <person name="Yoshida Y."/>
            <person name="Baba S."/>
            <person name="Kobayashi G."/>
            <person name="Nagasaki K."/>
            <person name="Hano T."/>
            <person name="Tomaru Y."/>
        </authorList>
    </citation>
    <scope>NUCLEOTIDE SEQUENCE [LARGE SCALE GENOMIC DNA]</scope>
    <source>
        <strain evidence="3 4">NIES-3715</strain>
    </source>
</reference>
<evidence type="ECO:0000313" key="3">
    <source>
        <dbReference type="EMBL" id="GFH61072.1"/>
    </source>
</evidence>
<name>A0AAD3DBR4_9STRA</name>
<evidence type="ECO:0000256" key="1">
    <source>
        <dbReference type="SAM" id="MobiDB-lite"/>
    </source>
</evidence>
<evidence type="ECO:0000256" key="2">
    <source>
        <dbReference type="SAM" id="Phobius"/>
    </source>
</evidence>
<feature type="transmembrane region" description="Helical" evidence="2">
    <location>
        <begin position="141"/>
        <end position="164"/>
    </location>
</feature>
<dbReference type="Proteomes" id="UP001054902">
    <property type="component" value="Unassembled WGS sequence"/>
</dbReference>
<comment type="caution">
    <text evidence="3">The sequence shown here is derived from an EMBL/GenBank/DDBJ whole genome shotgun (WGS) entry which is preliminary data.</text>
</comment>
<accession>A0AAD3DBR4</accession>
<sequence length="353" mass="40210">MTFAGGMIYDLLIHELLHAVPVYGLCDLSPLYPLWCDGPNDETLTCKNSRGNMESFFIPIANVEVTVMSAVVAIALLCFILIVYEIYDRERKLNLYIEDFANDEGHDLLLYNIHDFRDADDEDRTGMEEFRRRNFRATRDIAIQALVYSVYFLLSLMPLVPISLYYHSSGHMTIGYFVHCLIKICNTTFSSQGLWIFGIHMWHRTRIIKHANEGISSLAAFKRAFSPLSPEERASSILHRDFVFDGIEVMEDDSNESGDPYSSQESKSEEQQVKEILAINRSRVQRFLNRYNYGSMQASYATSEEVHSPKPSQDSSSRDNASMEANSIPSAGQYSQALSGFFESPTRNQSTFV</sequence>
<dbReference type="AlphaFoldDB" id="A0AAD3DBR4"/>
<keyword evidence="2" id="KW-0812">Transmembrane</keyword>
<gene>
    <name evidence="3" type="ORF">CTEN210_17548</name>
</gene>
<keyword evidence="2" id="KW-1133">Transmembrane helix</keyword>
<feature type="compositionally biased region" description="Polar residues" evidence="1">
    <location>
        <begin position="310"/>
        <end position="330"/>
    </location>
</feature>
<proteinExistence type="predicted"/>
<feature type="region of interest" description="Disordered" evidence="1">
    <location>
        <begin position="300"/>
        <end position="330"/>
    </location>
</feature>
<keyword evidence="4" id="KW-1185">Reference proteome</keyword>